<sequence length="158" mass="16887">MTSPDALRVETSFSGEKTGREFFQLVGKDLLRKRLSNFARSGFAFSHDANCPSHCFLSSAPRVFTSRTWARMSAGIAKLSSGLSPSACLVCSISDAPRAEPCDLEVPCAFGAGHAITVFNRISVGLVDWAIAFFIASSSATRSTSPFLRAGTSRTSQP</sequence>
<evidence type="ECO:0000313" key="1">
    <source>
        <dbReference type="EMBL" id="CAB4850890.1"/>
    </source>
</evidence>
<proteinExistence type="predicted"/>
<reference evidence="1" key="1">
    <citation type="submission" date="2020-05" db="EMBL/GenBank/DDBJ databases">
        <authorList>
            <person name="Chiriac C."/>
            <person name="Salcher M."/>
            <person name="Ghai R."/>
            <person name="Kavagutti S V."/>
        </authorList>
    </citation>
    <scope>NUCLEOTIDE SEQUENCE</scope>
</reference>
<gene>
    <name evidence="1" type="ORF">UFOPK3287_00906</name>
</gene>
<protein>
    <submittedName>
        <fullName evidence="1">Unannotated protein</fullName>
    </submittedName>
</protein>
<accession>A0A6J7BZV7</accession>
<organism evidence="1">
    <name type="scientific">freshwater metagenome</name>
    <dbReference type="NCBI Taxonomy" id="449393"/>
    <lineage>
        <taxon>unclassified sequences</taxon>
        <taxon>metagenomes</taxon>
        <taxon>ecological metagenomes</taxon>
    </lineage>
</organism>
<dbReference type="AlphaFoldDB" id="A0A6J7BZV7"/>
<name>A0A6J7BZV7_9ZZZZ</name>
<dbReference type="EMBL" id="CAFBJH010000057">
    <property type="protein sequence ID" value="CAB4850890.1"/>
    <property type="molecule type" value="Genomic_DNA"/>
</dbReference>